<keyword evidence="7 10" id="KW-1133">Transmembrane helix</keyword>
<keyword evidence="9" id="KW-0080">Bacteriocin transport</keyword>
<dbReference type="GO" id="GO:0015031">
    <property type="term" value="P:protein transport"/>
    <property type="evidence" value="ECO:0007669"/>
    <property type="project" value="UniProtKB-KW"/>
</dbReference>
<evidence type="ECO:0000256" key="7">
    <source>
        <dbReference type="ARBA" id="ARBA00022989"/>
    </source>
</evidence>
<dbReference type="PROSITE" id="PS50929">
    <property type="entry name" value="ABC_TM1F"/>
    <property type="match status" value="1"/>
</dbReference>
<comment type="subcellular location">
    <subcellularLocation>
        <location evidence="1">Cell membrane</location>
        <topology evidence="1">Multi-pass membrane protein</topology>
    </subcellularLocation>
</comment>
<dbReference type="SUPFAM" id="SSF90123">
    <property type="entry name" value="ABC transporter transmembrane region"/>
    <property type="match status" value="1"/>
</dbReference>
<evidence type="ECO:0000259" key="12">
    <source>
        <dbReference type="PROSITE" id="PS50929"/>
    </source>
</evidence>
<dbReference type="Pfam" id="PF00664">
    <property type="entry name" value="ABC_membrane"/>
    <property type="match status" value="1"/>
</dbReference>
<dbReference type="InterPro" id="IPR003593">
    <property type="entry name" value="AAA+_ATPase"/>
</dbReference>
<evidence type="ECO:0000256" key="3">
    <source>
        <dbReference type="ARBA" id="ARBA00022692"/>
    </source>
</evidence>
<dbReference type="PANTHER" id="PTHR24221:SF654">
    <property type="entry name" value="ATP-BINDING CASSETTE SUB-FAMILY B MEMBER 6"/>
    <property type="match status" value="1"/>
</dbReference>
<dbReference type="AlphaFoldDB" id="A0A1M7ZNM0"/>
<dbReference type="OrthoDB" id="9787557at2"/>
<evidence type="ECO:0000259" key="13">
    <source>
        <dbReference type="PROSITE" id="PS50990"/>
    </source>
</evidence>
<dbReference type="SMART" id="SM00382">
    <property type="entry name" value="AAA"/>
    <property type="match status" value="1"/>
</dbReference>
<keyword evidence="5" id="KW-0067">ATP-binding</keyword>
<feature type="transmembrane region" description="Helical" evidence="10">
    <location>
        <begin position="427"/>
        <end position="448"/>
    </location>
</feature>
<dbReference type="Pfam" id="PF03412">
    <property type="entry name" value="Peptidase_C39"/>
    <property type="match status" value="1"/>
</dbReference>
<keyword evidence="6" id="KW-0813">Transport</keyword>
<feature type="transmembrane region" description="Helical" evidence="10">
    <location>
        <begin position="204"/>
        <end position="226"/>
    </location>
</feature>
<evidence type="ECO:0000313" key="14">
    <source>
        <dbReference type="EMBL" id="SHO66495.1"/>
    </source>
</evidence>
<dbReference type="SUPFAM" id="SSF52540">
    <property type="entry name" value="P-loop containing nucleoside triphosphate hydrolases"/>
    <property type="match status" value="1"/>
</dbReference>
<evidence type="ECO:0000256" key="9">
    <source>
        <dbReference type="ARBA" id="ARBA00043264"/>
    </source>
</evidence>
<keyword evidence="4" id="KW-0547">Nucleotide-binding</keyword>
<dbReference type="Gene3D" id="3.90.70.10">
    <property type="entry name" value="Cysteine proteinases"/>
    <property type="match status" value="1"/>
</dbReference>
<dbReference type="InterPro" id="IPR011527">
    <property type="entry name" value="ABC1_TM_dom"/>
</dbReference>
<dbReference type="Pfam" id="PF00005">
    <property type="entry name" value="ABC_tran"/>
    <property type="match status" value="1"/>
</dbReference>
<accession>A0A1M7ZNM0</accession>
<evidence type="ECO:0000256" key="8">
    <source>
        <dbReference type="ARBA" id="ARBA00023136"/>
    </source>
</evidence>
<name>A0A1M7ZNM0_9HYPH</name>
<proteinExistence type="inferred from homology"/>
<evidence type="ECO:0000256" key="1">
    <source>
        <dbReference type="ARBA" id="ARBA00004651"/>
    </source>
</evidence>
<dbReference type="InterPro" id="IPR039421">
    <property type="entry name" value="Type_1_exporter"/>
</dbReference>
<keyword evidence="15" id="KW-1185">Reference proteome</keyword>
<evidence type="ECO:0000259" key="11">
    <source>
        <dbReference type="PROSITE" id="PS50893"/>
    </source>
</evidence>
<dbReference type="GO" id="GO:0008233">
    <property type="term" value="F:peptidase activity"/>
    <property type="evidence" value="ECO:0007669"/>
    <property type="project" value="InterPro"/>
</dbReference>
<feature type="transmembrane region" description="Helical" evidence="10">
    <location>
        <begin position="157"/>
        <end position="184"/>
    </location>
</feature>
<evidence type="ECO:0000256" key="4">
    <source>
        <dbReference type="ARBA" id="ARBA00022741"/>
    </source>
</evidence>
<keyword evidence="8 10" id="KW-0472">Membrane</keyword>
<feature type="domain" description="ABC transporter" evidence="11">
    <location>
        <begin position="486"/>
        <end position="719"/>
    </location>
</feature>
<dbReference type="GO" id="GO:0043213">
    <property type="term" value="P:bacteriocin transport"/>
    <property type="evidence" value="ECO:0007669"/>
    <property type="project" value="UniProtKB-KW"/>
</dbReference>
<dbReference type="GO" id="GO:0005886">
    <property type="term" value="C:plasma membrane"/>
    <property type="evidence" value="ECO:0007669"/>
    <property type="project" value="UniProtKB-SubCell"/>
</dbReference>
<feature type="domain" description="ABC transmembrane type-1" evidence="12">
    <location>
        <begin position="171"/>
        <end position="450"/>
    </location>
</feature>
<keyword evidence="6" id="KW-0653">Protein transport</keyword>
<reference evidence="14 15" key="1">
    <citation type="submission" date="2016-12" db="EMBL/GenBank/DDBJ databases">
        <authorList>
            <person name="Song W.-J."/>
            <person name="Kurnit D.M."/>
        </authorList>
    </citation>
    <scope>NUCLEOTIDE SEQUENCE [LARGE SCALE GENOMIC DNA]</scope>
    <source>
        <strain evidence="14 15">DSM 19599</strain>
    </source>
</reference>
<feature type="domain" description="Peptidase C39" evidence="13">
    <location>
        <begin position="19"/>
        <end position="138"/>
    </location>
</feature>
<evidence type="ECO:0000256" key="10">
    <source>
        <dbReference type="SAM" id="Phobius"/>
    </source>
</evidence>
<dbReference type="STRING" id="1123029.SAMN02745172_03154"/>
<evidence type="ECO:0000313" key="15">
    <source>
        <dbReference type="Proteomes" id="UP000186406"/>
    </source>
</evidence>
<dbReference type="Proteomes" id="UP000186406">
    <property type="component" value="Unassembled WGS sequence"/>
</dbReference>
<evidence type="ECO:0000256" key="6">
    <source>
        <dbReference type="ARBA" id="ARBA00022927"/>
    </source>
</evidence>
<dbReference type="InterPro" id="IPR005074">
    <property type="entry name" value="Peptidase_C39"/>
</dbReference>
<feature type="transmembrane region" description="Helical" evidence="10">
    <location>
        <begin position="305"/>
        <end position="325"/>
    </location>
</feature>
<evidence type="ECO:0000256" key="2">
    <source>
        <dbReference type="ARBA" id="ARBA00005417"/>
    </source>
</evidence>
<gene>
    <name evidence="14" type="ORF">SAMN02745172_03154</name>
</gene>
<dbReference type="Gene3D" id="1.20.1560.10">
    <property type="entry name" value="ABC transporter type 1, transmembrane domain"/>
    <property type="match status" value="1"/>
</dbReference>
<dbReference type="PROSITE" id="PS50990">
    <property type="entry name" value="PEPTIDASE_C39"/>
    <property type="match status" value="1"/>
</dbReference>
<dbReference type="InterPro" id="IPR036640">
    <property type="entry name" value="ABC1_TM_sf"/>
</dbReference>
<dbReference type="Gene3D" id="3.40.50.300">
    <property type="entry name" value="P-loop containing nucleotide triphosphate hydrolases"/>
    <property type="match status" value="1"/>
</dbReference>
<dbReference type="GO" id="GO:0005524">
    <property type="term" value="F:ATP binding"/>
    <property type="evidence" value="ECO:0007669"/>
    <property type="project" value="UniProtKB-KW"/>
</dbReference>
<dbReference type="InterPro" id="IPR017871">
    <property type="entry name" value="ABC_transporter-like_CS"/>
</dbReference>
<organism evidence="14 15">
    <name type="scientific">Pseudoxanthobacter soli DSM 19599</name>
    <dbReference type="NCBI Taxonomy" id="1123029"/>
    <lineage>
        <taxon>Bacteria</taxon>
        <taxon>Pseudomonadati</taxon>
        <taxon>Pseudomonadota</taxon>
        <taxon>Alphaproteobacteria</taxon>
        <taxon>Hyphomicrobiales</taxon>
        <taxon>Segnochrobactraceae</taxon>
        <taxon>Pseudoxanthobacter</taxon>
    </lineage>
</organism>
<evidence type="ECO:0000256" key="5">
    <source>
        <dbReference type="ARBA" id="ARBA00022840"/>
    </source>
</evidence>
<feature type="transmembrane region" description="Helical" evidence="10">
    <location>
        <begin position="391"/>
        <end position="415"/>
    </location>
</feature>
<dbReference type="GO" id="GO:0034040">
    <property type="term" value="F:ATPase-coupled lipid transmembrane transporter activity"/>
    <property type="evidence" value="ECO:0007669"/>
    <property type="project" value="TreeGrafter"/>
</dbReference>
<dbReference type="PROSITE" id="PS50893">
    <property type="entry name" value="ABC_TRANSPORTER_2"/>
    <property type="match status" value="1"/>
</dbReference>
<protein>
    <submittedName>
        <fullName evidence="14">ABC-type bacteriocin/lantibiotic exporter, contains an N-terminal double-glycine peptidase domain</fullName>
    </submittedName>
</protein>
<dbReference type="GO" id="GO:0016887">
    <property type="term" value="F:ATP hydrolysis activity"/>
    <property type="evidence" value="ECO:0007669"/>
    <property type="project" value="InterPro"/>
</dbReference>
<sequence>MAAVRAGRGRARRVPTILQMEAAECGPACLAMVLAAYGRWETLDAVRDSCGVSRDGTSAADIVEAARRRGMEADAYSRDVDGLAALGLPQILFWGFDHFVVLEAVGRDGFVINDPAHGRRVVDREEFGRRFTGVTLTFRPGPAFQRTRRPPGVARRLAAVLGGSWGMFACIVLTSLAMVALGVVLPGLTRVFVDDYLVQGNREWLLPLLGGIIAIGAFRSVIAALYTRGLLLVQTKVTAVVSARFVWRLFHLPYDFFVRRSPVEISARTQYAGQLGGIVAGPFAQTAVNVLAVAGYVVIMLLYSVAMTAVCVGFAALELLVLRLVTRRVQDEAVHLQMAAGQAHSAAVRGAALLEQARVNGSETQLFSHMVEAEVRLINSEQKSGWTTRMLMALPFAMSRLTTLAVLGVGALVVMTTETTLGTLLGFLMLSGLFSASIGALTGFGTAIGQSTAGIGRLGDVLDHIGAQDDADDAGRPPLPLPTGRIALRDVGFSYPHGQPVLSGIELAIAPGECIGIMGGSGAGKSTLARLVVGLAAPTRGTIRFEASPDAGTDAWVPKCDAVGFVDQAPFFPKGPIRSALTLWDAGETDEDIARALADAELLEAIASRQGGLDGQVGENGVGFSSGERQRLAIARALVHAPRILVLDDATSALDEDTEARVLENLRRRGATLLLLTNRASALQHMDRVMALHGGRLYPIAMEEAHAAARASMSSILAAAEQQL</sequence>
<dbReference type="GO" id="GO:0006508">
    <property type="term" value="P:proteolysis"/>
    <property type="evidence" value="ECO:0007669"/>
    <property type="project" value="InterPro"/>
</dbReference>
<dbReference type="PROSITE" id="PS00211">
    <property type="entry name" value="ABC_TRANSPORTER_1"/>
    <property type="match status" value="1"/>
</dbReference>
<dbReference type="PANTHER" id="PTHR24221">
    <property type="entry name" value="ATP-BINDING CASSETTE SUB-FAMILY B"/>
    <property type="match status" value="1"/>
</dbReference>
<dbReference type="InterPro" id="IPR027417">
    <property type="entry name" value="P-loop_NTPase"/>
</dbReference>
<dbReference type="EMBL" id="FRXO01000006">
    <property type="protein sequence ID" value="SHO66495.1"/>
    <property type="molecule type" value="Genomic_DNA"/>
</dbReference>
<comment type="similarity">
    <text evidence="2">Belongs to the ABC transporter superfamily.</text>
</comment>
<dbReference type="InterPro" id="IPR003439">
    <property type="entry name" value="ABC_transporter-like_ATP-bd"/>
</dbReference>
<keyword evidence="3 10" id="KW-0812">Transmembrane</keyword>
<dbReference type="GO" id="GO:0140359">
    <property type="term" value="F:ABC-type transporter activity"/>
    <property type="evidence" value="ECO:0007669"/>
    <property type="project" value="InterPro"/>
</dbReference>